<dbReference type="PANTHER" id="PTHR35798:SF1">
    <property type="entry name" value="CELL DIVISION PROTEIN SEPF"/>
    <property type="match status" value="1"/>
</dbReference>
<evidence type="ECO:0000256" key="5">
    <source>
        <dbReference type="HAMAP-Rule" id="MF_01197"/>
    </source>
</evidence>
<dbReference type="InterPro" id="IPR007561">
    <property type="entry name" value="Cell_div_SepF/SepF-rel"/>
</dbReference>
<name>A0A9X1BAR3_9STRE</name>
<dbReference type="EMBL" id="CP072329">
    <property type="protein sequence ID" value="QUB39438.1"/>
    <property type="molecule type" value="Genomic_DNA"/>
</dbReference>
<dbReference type="RefSeq" id="WP_187540826.1">
    <property type="nucleotide sequence ID" value="NZ_CP072329.1"/>
</dbReference>
<comment type="function">
    <text evidence="4 5">Cell division protein that is part of the divisome complex and is recruited early to the Z-ring. Probably stimulates Z-ring formation, perhaps through the cross-linking of FtsZ protofilaments. Its function overlaps with FtsA.</text>
</comment>
<organism evidence="7 10">
    <name type="scientific">Streptococcus lactarius</name>
    <dbReference type="NCBI Taxonomy" id="684066"/>
    <lineage>
        <taxon>Bacteria</taxon>
        <taxon>Bacillati</taxon>
        <taxon>Bacillota</taxon>
        <taxon>Bacilli</taxon>
        <taxon>Lactobacillales</taxon>
        <taxon>Streptococcaceae</taxon>
        <taxon>Streptococcus</taxon>
    </lineage>
</organism>
<dbReference type="GO" id="GO:0043093">
    <property type="term" value="P:FtsZ-dependent cytokinesis"/>
    <property type="evidence" value="ECO:0007669"/>
    <property type="project" value="UniProtKB-UniRule"/>
</dbReference>
<evidence type="ECO:0000256" key="3">
    <source>
        <dbReference type="ARBA" id="ARBA00023306"/>
    </source>
</evidence>
<evidence type="ECO:0000256" key="6">
    <source>
        <dbReference type="SAM" id="MobiDB-lite"/>
    </source>
</evidence>
<dbReference type="Proteomes" id="UP001138780">
    <property type="component" value="Unassembled WGS sequence"/>
</dbReference>
<protein>
    <recommendedName>
        <fullName evidence="5">Cell division protein SepF</fullName>
    </recommendedName>
</protein>
<dbReference type="Pfam" id="PF04472">
    <property type="entry name" value="SepF"/>
    <property type="match status" value="1"/>
</dbReference>
<keyword evidence="1 5" id="KW-0132">Cell division</keyword>
<accession>A0A9X1BAR3</accession>
<dbReference type="AlphaFoldDB" id="A0A9X1BAR3"/>
<evidence type="ECO:0000313" key="7">
    <source>
        <dbReference type="EMBL" id="MBK4779058.1"/>
    </source>
</evidence>
<keyword evidence="9" id="KW-1185">Reference proteome</keyword>
<gene>
    <name evidence="5" type="primary">sepF</name>
    <name evidence="7" type="ORF">BTU61_02445</name>
    <name evidence="8" type="ORF">J4854_03100</name>
</gene>
<evidence type="ECO:0000256" key="1">
    <source>
        <dbReference type="ARBA" id="ARBA00022618"/>
    </source>
</evidence>
<dbReference type="Gene3D" id="3.30.110.150">
    <property type="entry name" value="SepF-like protein"/>
    <property type="match status" value="1"/>
</dbReference>
<keyword evidence="3 5" id="KW-0131">Cell cycle</keyword>
<comment type="subunit">
    <text evidence="5">Homodimer. Interacts with FtsZ.</text>
</comment>
<dbReference type="Proteomes" id="UP000676511">
    <property type="component" value="Chromosome"/>
</dbReference>
<dbReference type="PANTHER" id="PTHR35798">
    <property type="entry name" value="CELL DIVISION PROTEIN SEPF"/>
    <property type="match status" value="1"/>
</dbReference>
<comment type="similarity">
    <text evidence="5">Belongs to the SepF family.</text>
</comment>
<dbReference type="HAMAP" id="MF_01197">
    <property type="entry name" value="SepF"/>
    <property type="match status" value="1"/>
</dbReference>
<sequence>MSLKDKFNNFIDYFTEDGEEVEVREVKAAGAETQPVPQPQKAPQVTSQRPQISQKEQVKQKPKPKATPVAPVTTTVSTAVVKEPVSTTKNSSENITRLHERQLELASKRENPDEKITIDVRYPRKYEEATEIVDLLLSNESILIDFQYMTEVQARRCLDYLDGARYVLAGNLRRVASTMYLLTPINVVVNVEDIRLPNDVEVSEFDFDMKRNR</sequence>
<evidence type="ECO:0000313" key="9">
    <source>
        <dbReference type="Proteomes" id="UP000676511"/>
    </source>
</evidence>
<comment type="subcellular location">
    <subcellularLocation>
        <location evidence="5">Cytoplasm</location>
    </subcellularLocation>
    <text evidence="5">Localizes to the division site, in a FtsZ-dependent manner.</text>
</comment>
<evidence type="ECO:0000313" key="8">
    <source>
        <dbReference type="EMBL" id="QUB39438.1"/>
    </source>
</evidence>
<evidence type="ECO:0000313" key="10">
    <source>
        <dbReference type="Proteomes" id="UP001138780"/>
    </source>
</evidence>
<proteinExistence type="inferred from homology"/>
<dbReference type="InterPro" id="IPR023052">
    <property type="entry name" value="Cell_div_SepF"/>
</dbReference>
<dbReference type="InterPro" id="IPR038594">
    <property type="entry name" value="SepF-like_sf"/>
</dbReference>
<evidence type="ECO:0000256" key="2">
    <source>
        <dbReference type="ARBA" id="ARBA00023210"/>
    </source>
</evidence>
<reference evidence="8 9" key="2">
    <citation type="submission" date="2021-03" db="EMBL/GenBank/DDBJ databases">
        <title>Human Oral Microbial Genomes.</title>
        <authorList>
            <person name="Johnston C.D."/>
            <person name="Chen T."/>
            <person name="Dewhirst F.E."/>
        </authorList>
    </citation>
    <scope>NUCLEOTIDE SEQUENCE [LARGE SCALE GENOMIC DNA]</scope>
    <source>
        <strain evidence="8 9">CCUG 66490</strain>
    </source>
</reference>
<evidence type="ECO:0000256" key="4">
    <source>
        <dbReference type="ARBA" id="ARBA00044936"/>
    </source>
</evidence>
<keyword evidence="5" id="KW-0963">Cytoplasm</keyword>
<feature type="region of interest" description="Disordered" evidence="6">
    <location>
        <begin position="26"/>
        <end position="72"/>
    </location>
</feature>
<reference evidence="7" key="1">
    <citation type="submission" date="2016-12" db="EMBL/GenBank/DDBJ databases">
        <title>Draft genome of Streptococcus lactarius CCUG 66490T type strain.</title>
        <authorList>
            <person name="Salva-Serra F."/>
            <person name="Engstrom-Jakobsson H."/>
            <person name="Thorell K."/>
            <person name="Gomila M."/>
            <person name="Gonzales-Siles L."/>
            <person name="Busquets A."/>
            <person name="Jaen-Luchoro D."/>
            <person name="Karlsson R."/>
            <person name="Kristiansson E."/>
            <person name="Moore E."/>
        </authorList>
    </citation>
    <scope>NUCLEOTIDE SEQUENCE</scope>
    <source>
        <strain evidence="7">CCUG 66490</strain>
    </source>
</reference>
<dbReference type="EMBL" id="MRXX01000003">
    <property type="protein sequence ID" value="MBK4779058.1"/>
    <property type="molecule type" value="Genomic_DNA"/>
</dbReference>
<dbReference type="GO" id="GO:0005737">
    <property type="term" value="C:cytoplasm"/>
    <property type="evidence" value="ECO:0007669"/>
    <property type="project" value="UniProtKB-SubCell"/>
</dbReference>
<keyword evidence="2 5" id="KW-0717">Septation</keyword>
<dbReference type="GO" id="GO:0000917">
    <property type="term" value="P:division septum assembly"/>
    <property type="evidence" value="ECO:0007669"/>
    <property type="project" value="UniProtKB-KW"/>
</dbReference>